<sequence>MTEIEIIDITPDNIADYGVCGYKDIKKHVELRRKIAWFSENYPKGLRMKVLFSRTDGYQGMIEYMPGEIAHRPVDADGFMFIQCIFTGFKKEYKGKGYGAMLIRECIREAEQGKFLGLAVVTRIGSFMAKKDIFLKLGFSVVDSAPPDFDLLALKLDSNAPAPRFKPDLISRAIEYPNGLTIIRSPQCPYSEKNVDAIIKTAKETYNLNPTLIELEDPKAVQDSPCAFGSFCIIYNGMVISHHPISNTRFENIMKKLVK</sequence>
<dbReference type="GeneID" id="97609148"/>
<organism evidence="2 3">
    <name type="scientific">Methanospirillum stamsii</name>
    <dbReference type="NCBI Taxonomy" id="1277351"/>
    <lineage>
        <taxon>Archaea</taxon>
        <taxon>Methanobacteriati</taxon>
        <taxon>Methanobacteriota</taxon>
        <taxon>Stenosarchaea group</taxon>
        <taxon>Methanomicrobia</taxon>
        <taxon>Methanomicrobiales</taxon>
        <taxon>Methanospirillaceae</taxon>
        <taxon>Methanospirillum</taxon>
    </lineage>
</organism>
<dbReference type="Proteomes" id="UP000245934">
    <property type="component" value="Unassembled WGS sequence"/>
</dbReference>
<dbReference type="CDD" id="cd04301">
    <property type="entry name" value="NAT_SF"/>
    <property type="match status" value="1"/>
</dbReference>
<dbReference type="InterPro" id="IPR016181">
    <property type="entry name" value="Acyl_CoA_acyltransferase"/>
</dbReference>
<protein>
    <submittedName>
        <fullName evidence="2">GNAT family N-acetyltransferase</fullName>
    </submittedName>
</protein>
<dbReference type="AlphaFoldDB" id="A0A2V2NBV2"/>
<name>A0A2V2NBV2_9EURY</name>
<feature type="domain" description="YoaP-like" evidence="1">
    <location>
        <begin position="212"/>
        <end position="252"/>
    </location>
</feature>
<dbReference type="Pfam" id="PF14268">
    <property type="entry name" value="YoaP"/>
    <property type="match status" value="1"/>
</dbReference>
<dbReference type="SUPFAM" id="SSF55729">
    <property type="entry name" value="Acyl-CoA N-acyltransferases (Nat)"/>
    <property type="match status" value="1"/>
</dbReference>
<keyword evidence="2" id="KW-0808">Transferase</keyword>
<accession>A0A2V2NBV2</accession>
<reference evidence="2 3" key="1">
    <citation type="submission" date="2018-05" db="EMBL/GenBank/DDBJ databases">
        <title>Draft genome of Methanospirillum stamsii Pt1.</title>
        <authorList>
            <person name="Dueholm M.S."/>
            <person name="Nielsen P.H."/>
            <person name="Bakmann L.F."/>
            <person name="Otzen D.E."/>
        </authorList>
    </citation>
    <scope>NUCLEOTIDE SEQUENCE [LARGE SCALE GENOMIC DNA]</scope>
    <source>
        <strain evidence="2 3">Pt1</strain>
    </source>
</reference>
<dbReference type="EMBL" id="QGMZ01000004">
    <property type="protein sequence ID" value="PWR76065.1"/>
    <property type="molecule type" value="Genomic_DNA"/>
</dbReference>
<dbReference type="OrthoDB" id="38613at2157"/>
<dbReference type="Gene3D" id="3.40.630.30">
    <property type="match status" value="1"/>
</dbReference>
<evidence type="ECO:0000259" key="1">
    <source>
        <dbReference type="Pfam" id="PF14268"/>
    </source>
</evidence>
<dbReference type="GO" id="GO:0016740">
    <property type="term" value="F:transferase activity"/>
    <property type="evidence" value="ECO:0007669"/>
    <property type="project" value="UniProtKB-KW"/>
</dbReference>
<evidence type="ECO:0000313" key="2">
    <source>
        <dbReference type="EMBL" id="PWR76065.1"/>
    </source>
</evidence>
<evidence type="ECO:0000313" key="3">
    <source>
        <dbReference type="Proteomes" id="UP000245934"/>
    </source>
</evidence>
<dbReference type="RefSeq" id="WP_109939201.1">
    <property type="nucleotide sequence ID" value="NZ_CP176366.1"/>
</dbReference>
<comment type="caution">
    <text evidence="2">The sequence shown here is derived from an EMBL/GenBank/DDBJ whole genome shotgun (WGS) entry which is preliminary data.</text>
</comment>
<keyword evidence="3" id="KW-1185">Reference proteome</keyword>
<proteinExistence type="predicted"/>
<gene>
    <name evidence="2" type="ORF">DLD82_00785</name>
</gene>
<dbReference type="InterPro" id="IPR025685">
    <property type="entry name" value="YoaP-like_dom"/>
</dbReference>